<dbReference type="AlphaFoldDB" id="A0AA38FLI4"/>
<dbReference type="EMBL" id="JAHRHJ020000008">
    <property type="protein sequence ID" value="KAH9305843.1"/>
    <property type="molecule type" value="Genomic_DNA"/>
</dbReference>
<feature type="compositionally biased region" description="Polar residues" evidence="1">
    <location>
        <begin position="46"/>
        <end position="67"/>
    </location>
</feature>
<evidence type="ECO:0000313" key="3">
    <source>
        <dbReference type="Proteomes" id="UP000824469"/>
    </source>
</evidence>
<accession>A0AA38FLI4</accession>
<organism evidence="2 3">
    <name type="scientific">Taxus chinensis</name>
    <name type="common">Chinese yew</name>
    <name type="synonym">Taxus wallichiana var. chinensis</name>
    <dbReference type="NCBI Taxonomy" id="29808"/>
    <lineage>
        <taxon>Eukaryota</taxon>
        <taxon>Viridiplantae</taxon>
        <taxon>Streptophyta</taxon>
        <taxon>Embryophyta</taxon>
        <taxon>Tracheophyta</taxon>
        <taxon>Spermatophyta</taxon>
        <taxon>Pinopsida</taxon>
        <taxon>Pinidae</taxon>
        <taxon>Conifers II</taxon>
        <taxon>Cupressales</taxon>
        <taxon>Taxaceae</taxon>
        <taxon>Taxus</taxon>
    </lineage>
</organism>
<name>A0AA38FLI4_TAXCH</name>
<protein>
    <submittedName>
        <fullName evidence="2">Uncharacterized protein</fullName>
    </submittedName>
</protein>
<feature type="non-terminal residue" evidence="2">
    <location>
        <position position="83"/>
    </location>
</feature>
<sequence length="83" mass="8949">MIEEEEVEVPVTTAKENVKEERGTIAMETDDGQSNGVPEVGDNVDVNMQETKNSSEHSSAGTTSENGASEMEDKTAQMETKAK</sequence>
<comment type="caution">
    <text evidence="2">The sequence shown here is derived from an EMBL/GenBank/DDBJ whole genome shotgun (WGS) entry which is preliminary data.</text>
</comment>
<keyword evidence="3" id="KW-1185">Reference proteome</keyword>
<proteinExistence type="predicted"/>
<feature type="region of interest" description="Disordered" evidence="1">
    <location>
        <begin position="1"/>
        <end position="83"/>
    </location>
</feature>
<evidence type="ECO:0000313" key="2">
    <source>
        <dbReference type="EMBL" id="KAH9305843.1"/>
    </source>
</evidence>
<reference evidence="2 3" key="1">
    <citation type="journal article" date="2021" name="Nat. Plants">
        <title>The Taxus genome provides insights into paclitaxel biosynthesis.</title>
        <authorList>
            <person name="Xiong X."/>
            <person name="Gou J."/>
            <person name="Liao Q."/>
            <person name="Li Y."/>
            <person name="Zhou Q."/>
            <person name="Bi G."/>
            <person name="Li C."/>
            <person name="Du R."/>
            <person name="Wang X."/>
            <person name="Sun T."/>
            <person name="Guo L."/>
            <person name="Liang H."/>
            <person name="Lu P."/>
            <person name="Wu Y."/>
            <person name="Zhang Z."/>
            <person name="Ro D.K."/>
            <person name="Shang Y."/>
            <person name="Huang S."/>
            <person name="Yan J."/>
        </authorList>
    </citation>
    <scope>NUCLEOTIDE SEQUENCE [LARGE SCALE GENOMIC DNA]</scope>
    <source>
        <strain evidence="2">Ta-2019</strain>
    </source>
</reference>
<dbReference type="Proteomes" id="UP000824469">
    <property type="component" value="Unassembled WGS sequence"/>
</dbReference>
<feature type="compositionally biased region" description="Basic and acidic residues" evidence="1">
    <location>
        <begin position="71"/>
        <end position="83"/>
    </location>
</feature>
<evidence type="ECO:0000256" key="1">
    <source>
        <dbReference type="SAM" id="MobiDB-lite"/>
    </source>
</evidence>
<gene>
    <name evidence="2" type="ORF">KI387_010247</name>
</gene>